<feature type="compositionally biased region" description="Basic and acidic residues" evidence="1">
    <location>
        <begin position="12"/>
        <end position="22"/>
    </location>
</feature>
<evidence type="ECO:0000256" key="1">
    <source>
        <dbReference type="SAM" id="MobiDB-lite"/>
    </source>
</evidence>
<evidence type="ECO:0000313" key="2">
    <source>
        <dbReference type="EMBL" id="GCC16946.1"/>
    </source>
</evidence>
<name>A0A401RFS6_CHIPU</name>
<evidence type="ECO:0000313" key="3">
    <source>
        <dbReference type="Proteomes" id="UP000287033"/>
    </source>
</evidence>
<dbReference type="Proteomes" id="UP000287033">
    <property type="component" value="Unassembled WGS sequence"/>
</dbReference>
<reference evidence="2 3" key="1">
    <citation type="journal article" date="2018" name="Nat. Ecol. Evol.">
        <title>Shark genomes provide insights into elasmobranch evolution and the origin of vertebrates.</title>
        <authorList>
            <person name="Hara Y"/>
            <person name="Yamaguchi K"/>
            <person name="Onimaru K"/>
            <person name="Kadota M"/>
            <person name="Koyanagi M"/>
            <person name="Keeley SD"/>
            <person name="Tatsumi K"/>
            <person name="Tanaka K"/>
            <person name="Motone F"/>
            <person name="Kageyama Y"/>
            <person name="Nozu R"/>
            <person name="Adachi N"/>
            <person name="Nishimura O"/>
            <person name="Nakagawa R"/>
            <person name="Tanegashima C"/>
            <person name="Kiyatake I"/>
            <person name="Matsumoto R"/>
            <person name="Murakumo K"/>
            <person name="Nishida K"/>
            <person name="Terakita A"/>
            <person name="Kuratani S"/>
            <person name="Sato K"/>
            <person name="Hyodo S Kuraku.S."/>
        </authorList>
    </citation>
    <scope>NUCLEOTIDE SEQUENCE [LARGE SCALE GENOMIC DNA]</scope>
</reference>
<sequence length="87" mass="9538">MDGLGIGIGRMEPGKRGDEKARAQQQLQLVSSLALEVRLRPSGQHSHDTFPDHLHSGVMICKALDPSEGHATINNQKDATKYFIHPP</sequence>
<dbReference type="AlphaFoldDB" id="A0A401RFS6"/>
<dbReference type="EMBL" id="BEZZ01001278">
    <property type="protein sequence ID" value="GCC16946.1"/>
    <property type="molecule type" value="Genomic_DNA"/>
</dbReference>
<organism evidence="2 3">
    <name type="scientific">Chiloscyllium punctatum</name>
    <name type="common">Brownbanded bambooshark</name>
    <name type="synonym">Hemiscyllium punctatum</name>
    <dbReference type="NCBI Taxonomy" id="137246"/>
    <lineage>
        <taxon>Eukaryota</taxon>
        <taxon>Metazoa</taxon>
        <taxon>Chordata</taxon>
        <taxon>Craniata</taxon>
        <taxon>Vertebrata</taxon>
        <taxon>Chondrichthyes</taxon>
        <taxon>Elasmobranchii</taxon>
        <taxon>Galeomorphii</taxon>
        <taxon>Galeoidea</taxon>
        <taxon>Orectolobiformes</taxon>
        <taxon>Hemiscylliidae</taxon>
        <taxon>Chiloscyllium</taxon>
    </lineage>
</organism>
<feature type="region of interest" description="Disordered" evidence="1">
    <location>
        <begin position="1"/>
        <end position="24"/>
    </location>
</feature>
<protein>
    <submittedName>
        <fullName evidence="2">Uncharacterized protein</fullName>
    </submittedName>
</protein>
<comment type="caution">
    <text evidence="2">The sequence shown here is derived from an EMBL/GenBank/DDBJ whole genome shotgun (WGS) entry which is preliminary data.</text>
</comment>
<keyword evidence="3" id="KW-1185">Reference proteome</keyword>
<proteinExistence type="predicted"/>
<gene>
    <name evidence="2" type="ORF">chiPu_0017398</name>
</gene>
<accession>A0A401RFS6</accession>